<name>A0A0W0TMM2_9GAMM</name>
<protein>
    <recommendedName>
        <fullName evidence="1">UPF0229 protein Lgee_2152</fullName>
    </recommendedName>
</protein>
<dbReference type="STRING" id="45065.Lgee_2152"/>
<keyword evidence="4" id="KW-1185">Reference proteome</keyword>
<dbReference type="PANTHER" id="PTHR30510">
    <property type="entry name" value="UPF0229 PROTEIN YEAH"/>
    <property type="match status" value="1"/>
</dbReference>
<dbReference type="NCBIfam" id="NF003708">
    <property type="entry name" value="PRK05325.1-3"/>
    <property type="match status" value="1"/>
</dbReference>
<proteinExistence type="inferred from homology"/>
<dbReference type="InterPro" id="IPR036465">
    <property type="entry name" value="vWFA_dom_sf"/>
</dbReference>
<evidence type="ECO:0000256" key="1">
    <source>
        <dbReference type="HAMAP-Rule" id="MF_01232"/>
    </source>
</evidence>
<dbReference type="Proteomes" id="UP000054785">
    <property type="component" value="Unassembled WGS sequence"/>
</dbReference>
<dbReference type="HAMAP" id="MF_01232">
    <property type="entry name" value="UPF0229"/>
    <property type="match status" value="1"/>
</dbReference>
<dbReference type="PATRIC" id="fig|45065.4.peg.2340"/>
<comment type="caution">
    <text evidence="3">The sequence shown here is derived from an EMBL/GenBank/DDBJ whole genome shotgun (WGS) entry which is preliminary data.</text>
</comment>
<organism evidence="3 4">
    <name type="scientific">Legionella geestiana</name>
    <dbReference type="NCBI Taxonomy" id="45065"/>
    <lineage>
        <taxon>Bacteria</taxon>
        <taxon>Pseudomonadati</taxon>
        <taxon>Pseudomonadota</taxon>
        <taxon>Gammaproteobacteria</taxon>
        <taxon>Legionellales</taxon>
        <taxon>Legionellaceae</taxon>
        <taxon>Legionella</taxon>
    </lineage>
</organism>
<feature type="compositionally biased region" description="Basic and acidic residues" evidence="2">
    <location>
        <begin position="70"/>
        <end position="84"/>
    </location>
</feature>
<dbReference type="Pfam" id="PF04285">
    <property type="entry name" value="DUF444"/>
    <property type="match status" value="1"/>
</dbReference>
<dbReference type="PANTHER" id="PTHR30510:SF2">
    <property type="entry name" value="UPF0229 PROTEIN YEAH"/>
    <property type="match status" value="1"/>
</dbReference>
<dbReference type="NCBIfam" id="NF003707">
    <property type="entry name" value="PRK05325.1-2"/>
    <property type="match status" value="1"/>
</dbReference>
<evidence type="ECO:0000313" key="3">
    <source>
        <dbReference type="EMBL" id="KTC96469.1"/>
    </source>
</evidence>
<feature type="region of interest" description="Disordered" evidence="2">
    <location>
        <begin position="70"/>
        <end position="120"/>
    </location>
</feature>
<accession>A0A0W0TMM2</accession>
<sequence>MGPAGIKEGIMSQLIDRRMNAGKKSTVNRQRFLRRYKNQIKRAVSEAVGKRSITEIDKGEQISIPARDISEPHFHHGKGGRIERVLPGNDNFETGDRIHRPEHGGGGSGSGSASNSGEGEDDFVFQLSREEFLELYFEDLELPSLVRKELARINTEKNVRAGFTSSGTPNNINVLRSMRQATGRRVALSSPARKRLHEAEALLENLSPENTEERERLLHKIEALRRKIAAVPFIDTIDLRYNHRVRIPVPSTQAVMFCIMDVSGSMDEAKKEIAKRFFILLYLFLTRNYEKIELVFIRHHTSAKEVSEEEFFYSRETGGTVVSSALELLDTLIQTRYPANAWNIYVAQASDGDNWNADSPYCQELLSERIMPFLQYYAYIEIMPRHHQSLWEVYLQVRRRYPNFAMENIDSIADIYPVFRELFQRKPA</sequence>
<evidence type="ECO:0000313" key="4">
    <source>
        <dbReference type="Proteomes" id="UP000054785"/>
    </source>
</evidence>
<evidence type="ECO:0000256" key="2">
    <source>
        <dbReference type="SAM" id="MobiDB-lite"/>
    </source>
</evidence>
<feature type="compositionally biased region" description="Basic and acidic residues" evidence="2">
    <location>
        <begin position="94"/>
        <end position="103"/>
    </location>
</feature>
<dbReference type="EMBL" id="LNYC01000074">
    <property type="protein sequence ID" value="KTC96469.1"/>
    <property type="molecule type" value="Genomic_DNA"/>
</dbReference>
<reference evidence="3 4" key="1">
    <citation type="submission" date="2015-11" db="EMBL/GenBank/DDBJ databases">
        <title>Genomic analysis of 38 Legionella species identifies large and diverse effector repertoires.</title>
        <authorList>
            <person name="Burstein D."/>
            <person name="Amaro F."/>
            <person name="Zusman T."/>
            <person name="Lifshitz Z."/>
            <person name="Cohen O."/>
            <person name="Gilbert J.A."/>
            <person name="Pupko T."/>
            <person name="Shuman H.A."/>
            <person name="Segal G."/>
        </authorList>
    </citation>
    <scope>NUCLEOTIDE SEQUENCE [LARGE SCALE GENOMIC DNA]</scope>
    <source>
        <strain evidence="3 4">ATCC 49504</strain>
    </source>
</reference>
<gene>
    <name evidence="3" type="ORF">Lgee_2152</name>
</gene>
<comment type="similarity">
    <text evidence="1">Belongs to the UPF0229 family.</text>
</comment>
<dbReference type="SUPFAM" id="SSF53300">
    <property type="entry name" value="vWA-like"/>
    <property type="match status" value="1"/>
</dbReference>
<dbReference type="InterPro" id="IPR006698">
    <property type="entry name" value="UPF0229"/>
</dbReference>
<dbReference type="AlphaFoldDB" id="A0A0W0TMM2"/>